<evidence type="ECO:0000313" key="3">
    <source>
        <dbReference type="Proteomes" id="UP000002066"/>
    </source>
</evidence>
<dbReference type="SMART" id="SM00960">
    <property type="entry name" value="Robl_LC7"/>
    <property type="match status" value="1"/>
</dbReference>
<dbReference type="PANTHER" id="PTHR36222:SF1">
    <property type="entry name" value="SERINE PROTEASE INHIBITOR RV3364C"/>
    <property type="match status" value="1"/>
</dbReference>
<dbReference type="InterPro" id="IPR004942">
    <property type="entry name" value="Roadblock/LAMTOR2_dom"/>
</dbReference>
<dbReference type="SUPFAM" id="SSF103196">
    <property type="entry name" value="Roadblock/LC7 domain"/>
    <property type="match status" value="1"/>
</dbReference>
<name>A0A8D3WFE0_STRFA</name>
<dbReference type="PANTHER" id="PTHR36222">
    <property type="entry name" value="SERINE PROTEASE INHIBITOR RV3364C"/>
    <property type="match status" value="1"/>
</dbReference>
<evidence type="ECO:0000259" key="1">
    <source>
        <dbReference type="SMART" id="SM00960"/>
    </source>
</evidence>
<dbReference type="KEGG" id="sfa:Sfla_0235"/>
<dbReference type="InterPro" id="IPR053141">
    <property type="entry name" value="Mycobact_SerProt_Inhib_Rv3364c"/>
</dbReference>
<accession>A0A8D3WFE0</accession>
<reference evidence="2 3" key="1">
    <citation type="submission" date="2011-01" db="EMBL/GenBank/DDBJ databases">
        <title>Complete sequence of chromosome of Streptomyces flavogriseus ATCC 33331.</title>
        <authorList>
            <consortium name="US DOE Joint Genome Institute"/>
            <person name="Lucas S."/>
            <person name="Copeland A."/>
            <person name="Lapidus A."/>
            <person name="Cheng J.-F."/>
            <person name="Goodwin L."/>
            <person name="Pitluck S."/>
            <person name="Davenport K."/>
            <person name="Detter J.C."/>
            <person name="Han C."/>
            <person name="Tapia R."/>
            <person name="Land M."/>
            <person name="Hauser L."/>
            <person name="Kyrpides N."/>
            <person name="Ivanova N."/>
            <person name="Ovchinnikova G."/>
            <person name="Pagani I."/>
            <person name="Brumm P."/>
            <person name="Mead D."/>
            <person name="Woyke T."/>
        </authorList>
    </citation>
    <scope>NUCLEOTIDE SEQUENCE [LARGE SCALE GENOMIC DNA]</scope>
    <source>
        <strain evidence="3">ATCC 33331 / IAF-45CD</strain>
    </source>
</reference>
<dbReference type="OrthoDB" id="5187023at2"/>
<dbReference type="Pfam" id="PF03259">
    <property type="entry name" value="Robl_LC7"/>
    <property type="match status" value="1"/>
</dbReference>
<dbReference type="Gene3D" id="3.30.450.30">
    <property type="entry name" value="Dynein light chain 2a, cytoplasmic"/>
    <property type="match status" value="1"/>
</dbReference>
<dbReference type="AlphaFoldDB" id="A0A8D3WFE0"/>
<gene>
    <name evidence="2" type="ordered locus">Sfla_0235</name>
</gene>
<proteinExistence type="predicted"/>
<feature type="domain" description="Roadblock/LAMTOR2" evidence="1">
    <location>
        <begin position="18"/>
        <end position="108"/>
    </location>
</feature>
<evidence type="ECO:0000313" key="2">
    <source>
        <dbReference type="EMBL" id="ADW01703.1"/>
    </source>
</evidence>
<protein>
    <submittedName>
        <fullName evidence="2">Roadblock/LC7 family protein</fullName>
    </submittedName>
</protein>
<dbReference type="EMBL" id="CP002475">
    <property type="protein sequence ID" value="ADW01703.1"/>
    <property type="molecule type" value="Genomic_DNA"/>
</dbReference>
<dbReference type="Proteomes" id="UP000002066">
    <property type="component" value="Chromosome"/>
</dbReference>
<sequence>MIVNERPGKASGHSGELDWLLDDLVARVAEIRHAVVLSDDGLTVGASCALSRQDAEHLAAVASGFNSLAKGTGRHFGAGSVRRTMVEMDDGFLFVVAAGHGSCLTVLSTALTDIGLVAYEMARLVKRVGEHLVAPVRSAGPPATG</sequence>
<organism evidence="2 3">
    <name type="scientific">Streptomyces pratensis (strain ATCC 33331 / IAF-45CD)</name>
    <dbReference type="NCBI Taxonomy" id="591167"/>
    <lineage>
        <taxon>Bacteria</taxon>
        <taxon>Bacillati</taxon>
        <taxon>Actinomycetota</taxon>
        <taxon>Actinomycetes</taxon>
        <taxon>Kitasatosporales</taxon>
        <taxon>Streptomycetaceae</taxon>
        <taxon>Streptomyces</taxon>
    </lineage>
</organism>